<keyword evidence="6" id="KW-1185">Reference proteome</keyword>
<dbReference type="GO" id="GO:0045041">
    <property type="term" value="P:protein import into mitochondrial intermembrane space"/>
    <property type="evidence" value="ECO:0007669"/>
    <property type="project" value="TreeGrafter"/>
</dbReference>
<dbReference type="Pfam" id="PF05495">
    <property type="entry name" value="zf-CHY"/>
    <property type="match status" value="1"/>
</dbReference>
<evidence type="ECO:0000256" key="2">
    <source>
        <dbReference type="ARBA" id="ARBA00022771"/>
    </source>
</evidence>
<gene>
    <name evidence="5" type="ORF">DFR56_101122</name>
</gene>
<comment type="caution">
    <text evidence="5">The sequence shown here is derived from an EMBL/GenBank/DDBJ whole genome shotgun (WGS) entry which is preliminary data.</text>
</comment>
<dbReference type="AlphaFoldDB" id="A0A2V3W7W4"/>
<dbReference type="InterPro" id="IPR052604">
    <property type="entry name" value="Mito_Tim_assembly_helper"/>
</dbReference>
<reference evidence="5 6" key="1">
    <citation type="submission" date="2018-05" db="EMBL/GenBank/DDBJ databases">
        <title>Genomic Encyclopedia of Type Strains, Phase IV (KMG-IV): sequencing the most valuable type-strain genomes for metagenomic binning, comparative biology and taxonomic classification.</title>
        <authorList>
            <person name="Goeker M."/>
        </authorList>
    </citation>
    <scope>NUCLEOTIDE SEQUENCE [LARGE SCALE GENOMIC DNA]</scope>
    <source>
        <strain evidence="5 6">DSM 28556</strain>
    </source>
</reference>
<organism evidence="5 6">
    <name type="scientific">Pseudogracilibacillus auburnensis</name>
    <dbReference type="NCBI Taxonomy" id="1494959"/>
    <lineage>
        <taxon>Bacteria</taxon>
        <taxon>Bacillati</taxon>
        <taxon>Bacillota</taxon>
        <taxon>Bacilli</taxon>
        <taxon>Bacillales</taxon>
        <taxon>Bacillaceae</taxon>
        <taxon>Pseudogracilibacillus</taxon>
    </lineage>
</organism>
<dbReference type="InterPro" id="IPR008913">
    <property type="entry name" value="Znf_CHY"/>
</dbReference>
<sequence>MKINEHIIKGPVIDQETRCTHYHTELDRIAIKFYCCQTYFPCHLCHEEAGCGETQVWPQDKFDQKAILCGACGKELTINTYLKGTNKCPTCQAAFNPNCKLHEKLYFAI</sequence>
<proteinExistence type="predicted"/>
<dbReference type="GO" id="GO:0008270">
    <property type="term" value="F:zinc ion binding"/>
    <property type="evidence" value="ECO:0007669"/>
    <property type="project" value="UniProtKB-KW"/>
</dbReference>
<dbReference type="PROSITE" id="PS51266">
    <property type="entry name" value="ZF_CHY"/>
    <property type="match status" value="1"/>
</dbReference>
<dbReference type="InterPro" id="IPR037274">
    <property type="entry name" value="Znf_CHY_sf"/>
</dbReference>
<dbReference type="PIRSF" id="PIRSF017292">
    <property type="entry name" value="UCP017292_Znf_CHY"/>
    <property type="match status" value="1"/>
</dbReference>
<keyword evidence="3" id="KW-0862">Zinc</keyword>
<protein>
    <submittedName>
        <fullName evidence="5">Putative CHY-type Zn-finger protein</fullName>
    </submittedName>
</protein>
<feature type="domain" description="CHY-type" evidence="4">
    <location>
        <begin position="12"/>
        <end position="93"/>
    </location>
</feature>
<evidence type="ECO:0000313" key="5">
    <source>
        <dbReference type="EMBL" id="PXW90212.1"/>
    </source>
</evidence>
<dbReference type="EMBL" id="QJJQ01000001">
    <property type="protein sequence ID" value="PXW90212.1"/>
    <property type="molecule type" value="Genomic_DNA"/>
</dbReference>
<evidence type="ECO:0000256" key="1">
    <source>
        <dbReference type="ARBA" id="ARBA00022723"/>
    </source>
</evidence>
<keyword evidence="2" id="KW-0863">Zinc-finger</keyword>
<dbReference type="RefSeq" id="WP_110393488.1">
    <property type="nucleotide sequence ID" value="NZ_JADIJL010000002.1"/>
</dbReference>
<accession>A0A2V3W7W4</accession>
<evidence type="ECO:0000259" key="4">
    <source>
        <dbReference type="PROSITE" id="PS51266"/>
    </source>
</evidence>
<dbReference type="PANTHER" id="PTHR28082">
    <property type="entry name" value="ZINC FINGER PROTEIN"/>
    <property type="match status" value="1"/>
</dbReference>
<evidence type="ECO:0000256" key="3">
    <source>
        <dbReference type="ARBA" id="ARBA00022833"/>
    </source>
</evidence>
<dbReference type="SUPFAM" id="SSF161219">
    <property type="entry name" value="CHY zinc finger-like"/>
    <property type="match status" value="1"/>
</dbReference>
<evidence type="ECO:0000313" key="6">
    <source>
        <dbReference type="Proteomes" id="UP000247978"/>
    </source>
</evidence>
<dbReference type="OrthoDB" id="882119at2"/>
<dbReference type="Proteomes" id="UP000247978">
    <property type="component" value="Unassembled WGS sequence"/>
</dbReference>
<name>A0A2V3W7W4_9BACI</name>
<dbReference type="PANTHER" id="PTHR28082:SF1">
    <property type="entry name" value="HELPER OF TIM PROTEIN 13"/>
    <property type="match status" value="1"/>
</dbReference>
<dbReference type="InterPro" id="IPR016694">
    <property type="entry name" value="UCP017292"/>
</dbReference>
<keyword evidence="1" id="KW-0479">Metal-binding</keyword>